<dbReference type="InterPro" id="IPR036412">
    <property type="entry name" value="HAD-like_sf"/>
</dbReference>
<dbReference type="Gene3D" id="1.10.150.240">
    <property type="entry name" value="Putative phosphatase, domain 2"/>
    <property type="match status" value="1"/>
</dbReference>
<dbReference type="PANTHER" id="PTHR18901">
    <property type="entry name" value="2-DEOXYGLUCOSE-6-PHOSPHATE PHOSPHATASE 2"/>
    <property type="match status" value="1"/>
</dbReference>
<dbReference type="InterPro" id="IPR006439">
    <property type="entry name" value="HAD-SF_hydro_IA"/>
</dbReference>
<dbReference type="Pfam" id="PF13419">
    <property type="entry name" value="HAD_2"/>
    <property type="match status" value="1"/>
</dbReference>
<sequence length="235" mass="25265">MRREVPTRKARSVTSLPAAVLFDMDGTLVDTEPYWIEAEYALIAENGGTWSDEHAMQLVGNDLLDSGRYIREHAGIDLDPAEIVEALLDRVVVRMTADVPWRPGARELLVSLRERGVPVALVTMSWTRFVAPFLAALPADTFSAVVTGDVVERGKPYPDPYLEGARRLGVDPAATIAVEDSPTGTASALAAGCPVLVVPHHVPVPEQPGMLVRDTLAGLEPDDLGALRALATAVR</sequence>
<dbReference type="SFLD" id="SFLDS00003">
    <property type="entry name" value="Haloacid_Dehalogenase"/>
    <property type="match status" value="1"/>
</dbReference>
<dbReference type="NCBIfam" id="TIGR01509">
    <property type="entry name" value="HAD-SF-IA-v3"/>
    <property type="match status" value="1"/>
</dbReference>
<dbReference type="InterPro" id="IPR023214">
    <property type="entry name" value="HAD_sf"/>
</dbReference>
<dbReference type="AlphaFoldDB" id="A0A917EZ65"/>
<evidence type="ECO:0000313" key="1">
    <source>
        <dbReference type="EMBL" id="GGF34258.1"/>
    </source>
</evidence>
<evidence type="ECO:0000313" key="2">
    <source>
        <dbReference type="Proteomes" id="UP000649179"/>
    </source>
</evidence>
<dbReference type="Proteomes" id="UP000649179">
    <property type="component" value="Unassembled WGS sequence"/>
</dbReference>
<organism evidence="1 2">
    <name type="scientific">Marmoricola endophyticus</name>
    <dbReference type="NCBI Taxonomy" id="2040280"/>
    <lineage>
        <taxon>Bacteria</taxon>
        <taxon>Bacillati</taxon>
        <taxon>Actinomycetota</taxon>
        <taxon>Actinomycetes</taxon>
        <taxon>Propionibacteriales</taxon>
        <taxon>Nocardioidaceae</taxon>
        <taxon>Marmoricola</taxon>
    </lineage>
</organism>
<name>A0A917EZ65_9ACTN</name>
<dbReference type="SUPFAM" id="SSF56784">
    <property type="entry name" value="HAD-like"/>
    <property type="match status" value="1"/>
</dbReference>
<dbReference type="InterPro" id="IPR023198">
    <property type="entry name" value="PGP-like_dom2"/>
</dbReference>
<gene>
    <name evidence="1" type="ORF">GCM10011519_04660</name>
</gene>
<proteinExistence type="predicted"/>
<dbReference type="PRINTS" id="PR00413">
    <property type="entry name" value="HADHALOGNASE"/>
</dbReference>
<dbReference type="InterPro" id="IPR041492">
    <property type="entry name" value="HAD_2"/>
</dbReference>
<protein>
    <submittedName>
        <fullName evidence="1">Haloacid dehalogenase</fullName>
    </submittedName>
</protein>
<comment type="caution">
    <text evidence="1">The sequence shown here is derived from an EMBL/GenBank/DDBJ whole genome shotgun (WGS) entry which is preliminary data.</text>
</comment>
<accession>A0A917EZ65</accession>
<dbReference type="CDD" id="cd07505">
    <property type="entry name" value="HAD_BPGM-like"/>
    <property type="match status" value="1"/>
</dbReference>
<reference evidence="1" key="2">
    <citation type="submission" date="2020-09" db="EMBL/GenBank/DDBJ databases">
        <authorList>
            <person name="Sun Q."/>
            <person name="Zhou Y."/>
        </authorList>
    </citation>
    <scope>NUCLEOTIDE SEQUENCE</scope>
    <source>
        <strain evidence="1">CGMCC 1.16067</strain>
    </source>
</reference>
<dbReference type="Gene3D" id="3.40.50.1000">
    <property type="entry name" value="HAD superfamily/HAD-like"/>
    <property type="match status" value="1"/>
</dbReference>
<reference evidence="1" key="1">
    <citation type="journal article" date="2014" name="Int. J. Syst. Evol. Microbiol.">
        <title>Complete genome sequence of Corynebacterium casei LMG S-19264T (=DSM 44701T), isolated from a smear-ripened cheese.</title>
        <authorList>
            <consortium name="US DOE Joint Genome Institute (JGI-PGF)"/>
            <person name="Walter F."/>
            <person name="Albersmeier A."/>
            <person name="Kalinowski J."/>
            <person name="Ruckert C."/>
        </authorList>
    </citation>
    <scope>NUCLEOTIDE SEQUENCE</scope>
    <source>
        <strain evidence="1">CGMCC 1.16067</strain>
    </source>
</reference>
<dbReference type="SFLD" id="SFLDG01129">
    <property type="entry name" value="C1.5:_HAD__Beta-PGM__Phosphata"/>
    <property type="match status" value="1"/>
</dbReference>
<dbReference type="PANTHER" id="PTHR18901:SF38">
    <property type="entry name" value="PSEUDOURIDINE-5'-PHOSPHATASE"/>
    <property type="match status" value="1"/>
</dbReference>
<dbReference type="EMBL" id="BMKQ01000001">
    <property type="protein sequence ID" value="GGF34258.1"/>
    <property type="molecule type" value="Genomic_DNA"/>
</dbReference>
<keyword evidence="2" id="KW-1185">Reference proteome</keyword>